<protein>
    <submittedName>
        <fullName evidence="2">Mcl1_mid domain-containing protein</fullName>
    </submittedName>
</protein>
<dbReference type="Proteomes" id="UP000095286">
    <property type="component" value="Unplaced"/>
</dbReference>
<organism evidence="1 2">
    <name type="scientific">Rhabditophanes sp. KR3021</name>
    <dbReference type="NCBI Taxonomy" id="114890"/>
    <lineage>
        <taxon>Eukaryota</taxon>
        <taxon>Metazoa</taxon>
        <taxon>Ecdysozoa</taxon>
        <taxon>Nematoda</taxon>
        <taxon>Chromadorea</taxon>
        <taxon>Rhabditida</taxon>
        <taxon>Tylenchina</taxon>
        <taxon>Panagrolaimomorpha</taxon>
        <taxon>Strongyloidoidea</taxon>
        <taxon>Alloionematidae</taxon>
        <taxon>Rhabditophanes</taxon>
    </lineage>
</organism>
<sequence>MSEFEEVNENVDLGFSGVNFVKSTVIGDKVYHIIVKKRSFTVLKSPPGYDFFIYGLIMYIGKDILGVDIIRSVSIGDKHLMIVVLFRDKIAFYKLTEDSLMKYDNNMGYLLDLPGNALTFCIKNNTDKLAERIYVLMEDGSVFVIKELSETHTVKFSGLVNSSQFIKYGHVCNELIVNINNELVFYDAEKFEKESTIDYNRLIPAKIHSVDEDIIDIQIPNDQTNDNIFAVLTATVLLVITGNSEFKLNLNHTPTTVAFIPNFISSKSAIIVGSDVEYMIFYSNRLFKTIKTSYIPRYINCFMNSAPIPSSLITIVDEGRLRLTNFDSGDLIIDFLKYDGLWSEYFIKMNCDDNPEENTVDWDFESYHPQFAQFIAGLIKTQMPYSKFITGLNTFVQENLKDFFSKENTEKSSCDAVSAEVDVEEFDEISLDTAVIQNQSITKQKNLKTQNPTLVTEKETISSDDTEEENDYLEDTNGENDYSYNLVVYSDGEDLEDYYLNDINSGLELLFPTIFIHNHSGFENSDGGDSESYDFNDINSELKLLLPNRFVDINSEVEDSDGEGPKNYYFNDLNSEIELSFPNWFVNTDSEIEDSDEE</sequence>
<proteinExistence type="predicted"/>
<evidence type="ECO:0000313" key="2">
    <source>
        <dbReference type="WBParaSite" id="RSKR_0000761700.1"/>
    </source>
</evidence>
<reference evidence="2" key="1">
    <citation type="submission" date="2016-11" db="UniProtKB">
        <authorList>
            <consortium name="WormBaseParasite"/>
        </authorList>
    </citation>
    <scope>IDENTIFICATION</scope>
    <source>
        <strain evidence="2">KR3021</strain>
    </source>
</reference>
<name>A0AC35U590_9BILA</name>
<accession>A0AC35U590</accession>
<dbReference type="WBParaSite" id="RSKR_0000761700.1">
    <property type="protein sequence ID" value="RSKR_0000761700.1"/>
    <property type="gene ID" value="RSKR_0000761700"/>
</dbReference>
<evidence type="ECO:0000313" key="1">
    <source>
        <dbReference type="Proteomes" id="UP000095286"/>
    </source>
</evidence>